<dbReference type="AlphaFoldDB" id="A0A1H5ZW12"/>
<sequence length="54" mass="6267">MQTCGFYDESGEFTIQCNCLIKAELQEELLVCILRILWLTLGVRDGTKKEIQSW</sequence>
<organism evidence="1 2">
    <name type="scientific">Flavobacterium urumqiense</name>
    <dbReference type="NCBI Taxonomy" id="935224"/>
    <lineage>
        <taxon>Bacteria</taxon>
        <taxon>Pseudomonadati</taxon>
        <taxon>Bacteroidota</taxon>
        <taxon>Flavobacteriia</taxon>
        <taxon>Flavobacteriales</taxon>
        <taxon>Flavobacteriaceae</taxon>
        <taxon>Flavobacterium</taxon>
    </lineage>
</organism>
<reference evidence="2" key="1">
    <citation type="submission" date="2016-10" db="EMBL/GenBank/DDBJ databases">
        <authorList>
            <person name="Varghese N."/>
            <person name="Submissions S."/>
        </authorList>
    </citation>
    <scope>NUCLEOTIDE SEQUENCE [LARGE SCALE GENOMIC DNA]</scope>
    <source>
        <strain evidence="2">CGMCC 1.9230</strain>
    </source>
</reference>
<name>A0A1H5ZW12_9FLAO</name>
<evidence type="ECO:0000313" key="1">
    <source>
        <dbReference type="EMBL" id="SEG39887.1"/>
    </source>
</evidence>
<gene>
    <name evidence="1" type="ORF">SAMN04488130_11222</name>
</gene>
<proteinExistence type="predicted"/>
<evidence type="ECO:0000313" key="2">
    <source>
        <dbReference type="Proteomes" id="UP000236737"/>
    </source>
</evidence>
<keyword evidence="2" id="KW-1185">Reference proteome</keyword>
<dbReference type="Proteomes" id="UP000236737">
    <property type="component" value="Unassembled WGS sequence"/>
</dbReference>
<accession>A0A1H5ZW12</accession>
<dbReference type="EMBL" id="FNVP01000012">
    <property type="protein sequence ID" value="SEG39887.1"/>
    <property type="molecule type" value="Genomic_DNA"/>
</dbReference>
<protein>
    <submittedName>
        <fullName evidence="1">Uncharacterized protein</fullName>
    </submittedName>
</protein>